<comment type="similarity">
    <text evidence="2">Belongs to the histone deacetylase HD2 family.</text>
</comment>
<evidence type="ECO:0000256" key="3">
    <source>
        <dbReference type="ARBA" id="ARBA00022491"/>
    </source>
</evidence>
<organism evidence="12 13">
    <name type="scientific">Ricinus communis</name>
    <name type="common">Castor bean</name>
    <dbReference type="NCBI Taxonomy" id="3988"/>
    <lineage>
        <taxon>Eukaryota</taxon>
        <taxon>Viridiplantae</taxon>
        <taxon>Streptophyta</taxon>
        <taxon>Embryophyta</taxon>
        <taxon>Tracheophyta</taxon>
        <taxon>Spermatophyta</taxon>
        <taxon>Magnoliopsida</taxon>
        <taxon>eudicotyledons</taxon>
        <taxon>Gunneridae</taxon>
        <taxon>Pentapetalae</taxon>
        <taxon>rosids</taxon>
        <taxon>fabids</taxon>
        <taxon>Malpighiales</taxon>
        <taxon>Euphorbiaceae</taxon>
        <taxon>Acalyphoideae</taxon>
        <taxon>Acalypheae</taxon>
        <taxon>Ricinus</taxon>
    </lineage>
</organism>
<keyword evidence="3" id="KW-0678">Repressor</keyword>
<dbReference type="GO" id="GO:0008270">
    <property type="term" value="F:zinc ion binding"/>
    <property type="evidence" value="ECO:0007669"/>
    <property type="project" value="UniProtKB-KW"/>
</dbReference>
<dbReference type="Gene3D" id="2.60.120.340">
    <property type="entry name" value="Nucleoplasmin core domain"/>
    <property type="match status" value="1"/>
</dbReference>
<gene>
    <name evidence="12" type="ORF">RCOM_0382150</name>
</gene>
<dbReference type="FunCoup" id="B9SRG3">
    <property type="interactions" value="1550"/>
</dbReference>
<feature type="compositionally biased region" description="Acidic residues" evidence="10">
    <location>
        <begin position="173"/>
        <end position="191"/>
    </location>
</feature>
<evidence type="ECO:0000259" key="11">
    <source>
        <dbReference type="PROSITE" id="PS50157"/>
    </source>
</evidence>
<comment type="subcellular location">
    <subcellularLocation>
        <location evidence="1">Nucleus</location>
        <location evidence="1">Nucleolus</location>
    </subcellularLocation>
</comment>
<reference evidence="13" key="1">
    <citation type="journal article" date="2010" name="Nat. Biotechnol.">
        <title>Draft genome sequence of the oilseed species Ricinus communis.</title>
        <authorList>
            <person name="Chan A.P."/>
            <person name="Crabtree J."/>
            <person name="Zhao Q."/>
            <person name="Lorenzi H."/>
            <person name="Orvis J."/>
            <person name="Puiu D."/>
            <person name="Melake-Berhan A."/>
            <person name="Jones K.M."/>
            <person name="Redman J."/>
            <person name="Chen G."/>
            <person name="Cahoon E.B."/>
            <person name="Gedil M."/>
            <person name="Stanke M."/>
            <person name="Haas B.J."/>
            <person name="Wortman J.R."/>
            <person name="Fraser-Liggett C.M."/>
            <person name="Ravel J."/>
            <person name="Rabinowicz P.D."/>
        </authorList>
    </citation>
    <scope>NUCLEOTIDE SEQUENCE [LARGE SCALE GENOMIC DNA]</scope>
    <source>
        <strain evidence="13">cv. Hale</strain>
    </source>
</reference>
<dbReference type="InterPro" id="IPR041232">
    <property type="entry name" value="NPL"/>
</dbReference>
<evidence type="ECO:0000256" key="6">
    <source>
        <dbReference type="ARBA" id="ARBA00023015"/>
    </source>
</evidence>
<keyword evidence="9" id="KW-0479">Metal-binding</keyword>
<dbReference type="GO" id="GO:0005730">
    <property type="term" value="C:nucleolus"/>
    <property type="evidence" value="ECO:0007669"/>
    <property type="project" value="UniProtKB-SubCell"/>
</dbReference>
<dbReference type="eggNOG" id="ENOG502QVH6">
    <property type="taxonomic scope" value="Eukaryota"/>
</dbReference>
<name>B9SRG3_RICCO</name>
<dbReference type="PROSITE" id="PS00028">
    <property type="entry name" value="ZINC_FINGER_C2H2_1"/>
    <property type="match status" value="1"/>
</dbReference>
<dbReference type="EMBL" id="EQ974098">
    <property type="protein sequence ID" value="EEF33790.1"/>
    <property type="molecule type" value="Genomic_DNA"/>
</dbReference>
<keyword evidence="6" id="KW-0805">Transcription regulation</keyword>
<evidence type="ECO:0000256" key="4">
    <source>
        <dbReference type="ARBA" id="ARBA00022801"/>
    </source>
</evidence>
<feature type="compositionally biased region" description="Basic and acidic residues" evidence="10">
    <location>
        <begin position="135"/>
        <end position="147"/>
    </location>
</feature>
<dbReference type="Proteomes" id="UP000008311">
    <property type="component" value="Unassembled WGS sequence"/>
</dbReference>
<protein>
    <submittedName>
        <fullName evidence="12">Histone deacetylase 2a, putative</fullName>
    </submittedName>
</protein>
<evidence type="ECO:0000313" key="13">
    <source>
        <dbReference type="Proteomes" id="UP000008311"/>
    </source>
</evidence>
<dbReference type="Gene3D" id="3.30.160.60">
    <property type="entry name" value="Classic Zinc Finger"/>
    <property type="match status" value="1"/>
</dbReference>
<sequence length="287" mass="31419">MDDAFIHRNLLIVNANINSGIEVKSGESLVVECGGGFALHLSQACLGEVKKNKGNEPVFVSVKINDKKIVLGTLSCEKFPHLSFDLIFDQNFELSHNWKHGSVYFSEKPGSETKKPQPETEKAKPDSTGSKQKVKIAEPKKDEKPDNDSDDSTADEDESFDEDDSSDDKVLYDGEDEDSDESDDSSDEDEETPKTIEKGKKRPAESAKKTPLPDKKVKLVTPQKTDGKKASGHVATPHPSKKILKTPASSDQKKEQTQKSFPCTSCNRAFGSEAALQSHSKAKHSAA</sequence>
<dbReference type="Pfam" id="PF17800">
    <property type="entry name" value="NPL"/>
    <property type="match status" value="1"/>
</dbReference>
<evidence type="ECO:0000313" key="12">
    <source>
        <dbReference type="EMBL" id="EEF33790.1"/>
    </source>
</evidence>
<feature type="compositionally biased region" description="Basic and acidic residues" evidence="10">
    <location>
        <begin position="192"/>
        <end position="217"/>
    </location>
</feature>
<proteinExistence type="inferred from homology"/>
<evidence type="ECO:0000256" key="5">
    <source>
        <dbReference type="ARBA" id="ARBA00022853"/>
    </source>
</evidence>
<feature type="domain" description="C2H2-type" evidence="11">
    <location>
        <begin position="261"/>
        <end position="287"/>
    </location>
</feature>
<keyword evidence="5" id="KW-0156">Chromatin regulator</keyword>
<dbReference type="InterPro" id="IPR013087">
    <property type="entry name" value="Znf_C2H2_type"/>
</dbReference>
<dbReference type="FunFam" id="2.60.120.340:FF:000004">
    <property type="entry name" value="Histone deacetylase HDT1"/>
    <property type="match status" value="1"/>
</dbReference>
<keyword evidence="13" id="KW-1185">Reference proteome</keyword>
<dbReference type="AlphaFoldDB" id="B9SRG3"/>
<dbReference type="GO" id="GO:0006325">
    <property type="term" value="P:chromatin organization"/>
    <property type="evidence" value="ECO:0007669"/>
    <property type="project" value="UniProtKB-KW"/>
</dbReference>
<evidence type="ECO:0000256" key="8">
    <source>
        <dbReference type="ARBA" id="ARBA00023242"/>
    </source>
</evidence>
<evidence type="ECO:0000256" key="1">
    <source>
        <dbReference type="ARBA" id="ARBA00004604"/>
    </source>
</evidence>
<dbReference type="PROSITE" id="PS50157">
    <property type="entry name" value="ZINC_FINGER_C2H2_2"/>
    <property type="match status" value="1"/>
</dbReference>
<accession>B9SRG3</accession>
<keyword evidence="7" id="KW-0804">Transcription</keyword>
<dbReference type="GO" id="GO:0016787">
    <property type="term" value="F:hydrolase activity"/>
    <property type="evidence" value="ECO:0007669"/>
    <property type="project" value="UniProtKB-KW"/>
</dbReference>
<evidence type="ECO:0000256" key="10">
    <source>
        <dbReference type="SAM" id="MobiDB-lite"/>
    </source>
</evidence>
<feature type="compositionally biased region" description="Acidic residues" evidence="10">
    <location>
        <begin position="148"/>
        <end position="166"/>
    </location>
</feature>
<dbReference type="STRING" id="3988.B9SRG3"/>
<keyword evidence="4" id="KW-0378">Hydrolase</keyword>
<keyword evidence="9" id="KW-0863">Zinc-finger</keyword>
<feature type="region of interest" description="Disordered" evidence="10">
    <location>
        <begin position="107"/>
        <end position="263"/>
    </location>
</feature>
<keyword evidence="8" id="KW-0539">Nucleus</keyword>
<evidence type="ECO:0000256" key="2">
    <source>
        <dbReference type="ARBA" id="ARBA00006673"/>
    </source>
</evidence>
<evidence type="ECO:0000256" key="9">
    <source>
        <dbReference type="PROSITE-ProRule" id="PRU00042"/>
    </source>
</evidence>
<dbReference type="InParanoid" id="B9SRG3"/>
<keyword evidence="9" id="KW-0862">Zinc</keyword>
<evidence type="ECO:0000256" key="7">
    <source>
        <dbReference type="ARBA" id="ARBA00023163"/>
    </source>
</evidence>
<feature type="compositionally biased region" description="Basic and acidic residues" evidence="10">
    <location>
        <begin position="109"/>
        <end position="125"/>
    </location>
</feature>